<proteinExistence type="predicted"/>
<comment type="caution">
    <text evidence="1">The sequence shown here is derived from an EMBL/GenBank/DDBJ whole genome shotgun (WGS) entry which is preliminary data.</text>
</comment>
<accession>A0A8X6PJC0</accession>
<gene>
    <name evidence="1" type="ORF">NPIL_460781</name>
</gene>
<protein>
    <submittedName>
        <fullName evidence="1">Uncharacterized protein</fullName>
    </submittedName>
</protein>
<sequence length="106" mass="11940">MHHIRLHQLTLHASWKKKRPKLGDPDDSLSNLPIEILIGSDFYWNIVNSEPPVKLSDSLILVPSIFECILSEPRSLVTVSFIHIVHNINVDTSTQALDDWMADSGA</sequence>
<name>A0A8X6PJC0_NEPPI</name>
<dbReference type="EMBL" id="BMAW01117186">
    <property type="protein sequence ID" value="GFT73851.1"/>
    <property type="molecule type" value="Genomic_DNA"/>
</dbReference>
<dbReference type="AlphaFoldDB" id="A0A8X6PJC0"/>
<organism evidence="1 2">
    <name type="scientific">Nephila pilipes</name>
    <name type="common">Giant wood spider</name>
    <name type="synonym">Nephila maculata</name>
    <dbReference type="NCBI Taxonomy" id="299642"/>
    <lineage>
        <taxon>Eukaryota</taxon>
        <taxon>Metazoa</taxon>
        <taxon>Ecdysozoa</taxon>
        <taxon>Arthropoda</taxon>
        <taxon>Chelicerata</taxon>
        <taxon>Arachnida</taxon>
        <taxon>Araneae</taxon>
        <taxon>Araneomorphae</taxon>
        <taxon>Entelegynae</taxon>
        <taxon>Araneoidea</taxon>
        <taxon>Nephilidae</taxon>
        <taxon>Nephila</taxon>
    </lineage>
</organism>
<keyword evidence="2" id="KW-1185">Reference proteome</keyword>
<evidence type="ECO:0000313" key="2">
    <source>
        <dbReference type="Proteomes" id="UP000887013"/>
    </source>
</evidence>
<reference evidence="1" key="1">
    <citation type="submission" date="2020-08" db="EMBL/GenBank/DDBJ databases">
        <title>Multicomponent nature underlies the extraordinary mechanical properties of spider dragline silk.</title>
        <authorList>
            <person name="Kono N."/>
            <person name="Nakamura H."/>
            <person name="Mori M."/>
            <person name="Yoshida Y."/>
            <person name="Ohtoshi R."/>
            <person name="Malay A.D."/>
            <person name="Moran D.A.P."/>
            <person name="Tomita M."/>
            <person name="Numata K."/>
            <person name="Arakawa K."/>
        </authorList>
    </citation>
    <scope>NUCLEOTIDE SEQUENCE</scope>
</reference>
<dbReference type="Proteomes" id="UP000887013">
    <property type="component" value="Unassembled WGS sequence"/>
</dbReference>
<dbReference type="OrthoDB" id="8042916at2759"/>
<evidence type="ECO:0000313" key="1">
    <source>
        <dbReference type="EMBL" id="GFT73851.1"/>
    </source>
</evidence>